<dbReference type="InterPro" id="IPR032675">
    <property type="entry name" value="LRR_dom_sf"/>
</dbReference>
<evidence type="ECO:0000256" key="3">
    <source>
        <dbReference type="ARBA" id="ARBA00022729"/>
    </source>
</evidence>
<name>A0A2A9CU29_9ACTN</name>
<evidence type="ECO:0000256" key="1">
    <source>
        <dbReference type="ARBA" id="ARBA00022512"/>
    </source>
</evidence>
<sequence length="732" mass="75317">MIRLGNVAATLACSLLLATGFAAPAVAVEPSAPASSEPSAPTPIVAAPTADPSPTSSTEATTTPSAEASASPSSSAEPAPSSTPTTDVAAAAAVSPATPDPIYVFPDNSLCPGDGKLSWVSYASGAITIDLSSLTGRTGITINGSANENCRADITSLSFTNRPNSLTGIHIGEEAFLQARGGVANRLTSVRFPDGITDLQIDPGAFAQQSDVGSNTLSEVVFPDSLERLILKAGAFAQEAAGGTGNNALASVTLRARTGNLTVQTSAFEQSSSGGSNALAHVTFDLLPSNGTGSENLAIGDRAFAQTAQSANALTSISFPAGYPQLQVGDGAFVQISSGGSTSLASVDFGSSLESLSIGMDSFAQQAAAKTSLAHLDFSDSIDQIYIGENAFRQAGDQGTSLASVAFPKSPAIATVDIAAFQQSSQDGNCTLAEITFPETLTVGMELGDSAFFQEAPSGHTALTEIVFPATAPVLSVGSQAFAQTGATNTLRTVIFPHSIGRLEVLWRAFLQEGPLTLERIVFPFSSAPEEGTWFIDGAVAENANVDWQWFGPDGININSWPRVTDSSVGKAKPLVVSSPKVTPQSRAFSQVLAGYRTLDLANLDAGTQTRYVYRDGRSPAAPLSRQTDVVGPANTSGGWTTTLPRPSWKGHTFQGWCSVELQGDAGCSGTLHSAGAHLTLSEPSALWAVWGEADDPEELANTGAENTVPLALLATALIILGTGLILTRRTA</sequence>
<feature type="region of interest" description="Disordered" evidence="5">
    <location>
        <begin position="31"/>
        <end position="93"/>
    </location>
</feature>
<feature type="signal peptide" evidence="7">
    <location>
        <begin position="1"/>
        <end position="27"/>
    </location>
</feature>
<keyword evidence="2" id="KW-0964">Secreted</keyword>
<dbReference type="OrthoDB" id="9775707at2"/>
<evidence type="ECO:0000256" key="2">
    <source>
        <dbReference type="ARBA" id="ARBA00022525"/>
    </source>
</evidence>
<keyword evidence="6" id="KW-1133">Transmembrane helix</keyword>
<dbReference type="InterPro" id="IPR019931">
    <property type="entry name" value="LPXTG_anchor"/>
</dbReference>
<keyword evidence="4" id="KW-0572">Peptidoglycan-anchor</keyword>
<proteinExistence type="predicted"/>
<accession>A0A2A9CU29</accession>
<feature type="domain" description="Gram-positive cocci surface proteins LPxTG" evidence="8">
    <location>
        <begin position="700"/>
        <end position="732"/>
    </location>
</feature>
<dbReference type="Gene3D" id="3.80.10.10">
    <property type="entry name" value="Ribonuclease Inhibitor"/>
    <property type="match status" value="2"/>
</dbReference>
<feature type="transmembrane region" description="Helical" evidence="6">
    <location>
        <begin position="709"/>
        <end position="728"/>
    </location>
</feature>
<evidence type="ECO:0000256" key="7">
    <source>
        <dbReference type="SAM" id="SignalP"/>
    </source>
</evidence>
<organism evidence="9 10">
    <name type="scientific">Propionicimonas paludicola</name>
    <dbReference type="NCBI Taxonomy" id="185243"/>
    <lineage>
        <taxon>Bacteria</taxon>
        <taxon>Bacillati</taxon>
        <taxon>Actinomycetota</taxon>
        <taxon>Actinomycetes</taxon>
        <taxon>Propionibacteriales</taxon>
        <taxon>Nocardioidaceae</taxon>
        <taxon>Propionicimonas</taxon>
    </lineage>
</organism>
<dbReference type="PROSITE" id="PS50847">
    <property type="entry name" value="GRAM_POS_ANCHORING"/>
    <property type="match status" value="1"/>
</dbReference>
<evidence type="ECO:0000256" key="6">
    <source>
        <dbReference type="SAM" id="Phobius"/>
    </source>
</evidence>
<feature type="compositionally biased region" description="Low complexity" evidence="5">
    <location>
        <begin position="46"/>
        <end position="93"/>
    </location>
</feature>
<keyword evidence="6" id="KW-0812">Transmembrane</keyword>
<evidence type="ECO:0000259" key="8">
    <source>
        <dbReference type="PROSITE" id="PS50847"/>
    </source>
</evidence>
<dbReference type="Proteomes" id="UP000226079">
    <property type="component" value="Unassembled WGS sequence"/>
</dbReference>
<reference evidence="9 10" key="1">
    <citation type="submission" date="2017-10" db="EMBL/GenBank/DDBJ databases">
        <title>Sequencing the genomes of 1000 actinobacteria strains.</title>
        <authorList>
            <person name="Klenk H.-P."/>
        </authorList>
    </citation>
    <scope>NUCLEOTIDE SEQUENCE [LARGE SCALE GENOMIC DNA]</scope>
    <source>
        <strain evidence="9 10">DSM 15597</strain>
    </source>
</reference>
<dbReference type="EMBL" id="PDJC01000001">
    <property type="protein sequence ID" value="PFG17626.1"/>
    <property type="molecule type" value="Genomic_DNA"/>
</dbReference>
<feature type="compositionally biased region" description="Polar residues" evidence="5">
    <location>
        <begin position="634"/>
        <end position="645"/>
    </location>
</feature>
<keyword evidence="6" id="KW-0472">Membrane</keyword>
<evidence type="ECO:0000313" key="9">
    <source>
        <dbReference type="EMBL" id="PFG17626.1"/>
    </source>
</evidence>
<keyword evidence="1" id="KW-0134">Cell wall</keyword>
<dbReference type="AlphaFoldDB" id="A0A2A9CU29"/>
<evidence type="ECO:0000256" key="5">
    <source>
        <dbReference type="SAM" id="MobiDB-lite"/>
    </source>
</evidence>
<evidence type="ECO:0000313" key="10">
    <source>
        <dbReference type="Proteomes" id="UP000226079"/>
    </source>
</evidence>
<protein>
    <submittedName>
        <fullName evidence="9">LPXTG-motif cell wall-anchored protein</fullName>
    </submittedName>
</protein>
<comment type="caution">
    <text evidence="9">The sequence shown here is derived from an EMBL/GenBank/DDBJ whole genome shotgun (WGS) entry which is preliminary data.</text>
</comment>
<dbReference type="NCBIfam" id="TIGR01167">
    <property type="entry name" value="LPXTG_anchor"/>
    <property type="match status" value="1"/>
</dbReference>
<dbReference type="InterPro" id="IPR026906">
    <property type="entry name" value="LRR_5"/>
</dbReference>
<keyword evidence="3 7" id="KW-0732">Signal</keyword>
<feature type="chain" id="PRO_5038401651" evidence="7">
    <location>
        <begin position="28"/>
        <end position="732"/>
    </location>
</feature>
<keyword evidence="10" id="KW-1185">Reference proteome</keyword>
<dbReference type="Pfam" id="PF13306">
    <property type="entry name" value="LRR_5"/>
    <property type="match status" value="1"/>
</dbReference>
<evidence type="ECO:0000256" key="4">
    <source>
        <dbReference type="ARBA" id="ARBA00023088"/>
    </source>
</evidence>
<dbReference type="RefSeq" id="WP_098461037.1">
    <property type="nucleotide sequence ID" value="NZ_PDJC01000001.1"/>
</dbReference>
<gene>
    <name evidence="9" type="ORF">ATK74_2199</name>
</gene>
<feature type="region of interest" description="Disordered" evidence="5">
    <location>
        <begin position="623"/>
        <end position="645"/>
    </location>
</feature>